<dbReference type="Gene3D" id="1.20.120.1780">
    <property type="entry name" value="UbiA prenyltransferase"/>
    <property type="match status" value="1"/>
</dbReference>
<sequence length="278" mass="31474">MVIARLTPMIHLCRLHRPIGIWLLMLPCWWGVALCLSPFTKEFWQWLGLYFIGALCLRSAGCVVNDWADQSFDARVARTRNRPLASKAVSKTQAICLFLVLMMGGIGVWMCLNPTAKILSILAFVLLFIYPFMKRLTHWPQLVLGFAFNSGVLIACANQDALHSSRPWLLYGVGILWTLAYDTIYAFQDIEDDQLLGLKSTALLFKNRPRLLPAVCYGGMFFGLCTLSYSTVSFLILGVVFGGAFVRLKRWKPHDAMDCMAFFKGHIYLGLFILFLLL</sequence>
<keyword evidence="9 12" id="KW-1133">Transmembrane helix</keyword>
<dbReference type="InterPro" id="IPR039653">
    <property type="entry name" value="Prenyltransferase"/>
</dbReference>
<evidence type="ECO:0000256" key="7">
    <source>
        <dbReference type="ARBA" id="ARBA00022688"/>
    </source>
</evidence>
<evidence type="ECO:0000256" key="12">
    <source>
        <dbReference type="SAM" id="Phobius"/>
    </source>
</evidence>
<dbReference type="CDD" id="cd13959">
    <property type="entry name" value="PT_UbiA_COQ2"/>
    <property type="match status" value="1"/>
</dbReference>
<comment type="cofactor">
    <cofactor evidence="1">
        <name>Mg(2+)</name>
        <dbReference type="ChEBI" id="CHEBI:18420"/>
    </cofactor>
</comment>
<feature type="transmembrane region" description="Helical" evidence="12">
    <location>
        <begin position="88"/>
        <end position="110"/>
    </location>
</feature>
<gene>
    <name evidence="13" type="ORF">EQU50_03775</name>
</gene>
<evidence type="ECO:0000256" key="2">
    <source>
        <dbReference type="ARBA" id="ARBA00004141"/>
    </source>
</evidence>
<dbReference type="GO" id="GO:0005886">
    <property type="term" value="C:plasma membrane"/>
    <property type="evidence" value="ECO:0007669"/>
    <property type="project" value="TreeGrafter"/>
</dbReference>
<keyword evidence="4" id="KW-1003">Cell membrane</keyword>
<dbReference type="OrthoDB" id="9782418at2"/>
<evidence type="ECO:0000256" key="3">
    <source>
        <dbReference type="ARBA" id="ARBA00005985"/>
    </source>
</evidence>
<comment type="subcellular location">
    <subcellularLocation>
        <location evidence="2">Membrane</location>
        <topology evidence="2">Multi-pass membrane protein</topology>
    </subcellularLocation>
</comment>
<reference evidence="13 14" key="1">
    <citation type="submission" date="2018-10" db="EMBL/GenBank/DDBJ databases">
        <title>An updated phylogeny of the Alphaproteobacteria reveals that the parasitic Rickettsiales and Holosporales have independent origins.</title>
        <authorList>
            <person name="Munoz-Gomez S.A."/>
            <person name="Hess S."/>
            <person name="Burger G."/>
            <person name="Lang B.F."/>
            <person name="Susko E."/>
            <person name="Slamovits C.H."/>
            <person name="Roger A.J."/>
        </authorList>
    </citation>
    <scope>NUCLEOTIDE SEQUENCE [LARGE SCALE GENOMIC DNA]</scope>
    <source>
        <strain evidence="13">HOLO01</strain>
    </source>
</reference>
<dbReference type="InterPro" id="IPR000537">
    <property type="entry name" value="UbiA_prenyltransferase"/>
</dbReference>
<dbReference type="InterPro" id="IPR030470">
    <property type="entry name" value="UbiA_prenylTrfase_CS"/>
</dbReference>
<protein>
    <recommendedName>
        <fullName evidence="11">4-hydroxybenzoate polyprenyltransferase</fullName>
        <ecNumber evidence="11">2.5.1.39</ecNumber>
    </recommendedName>
</protein>
<dbReference type="EMBL" id="SCFB01000005">
    <property type="protein sequence ID" value="RZI46062.1"/>
    <property type="molecule type" value="Genomic_DNA"/>
</dbReference>
<accession>A0A4Q7DH79</accession>
<dbReference type="PANTHER" id="PTHR11048">
    <property type="entry name" value="PRENYLTRANSFERASES"/>
    <property type="match status" value="1"/>
</dbReference>
<dbReference type="InterPro" id="IPR044878">
    <property type="entry name" value="UbiA_sf"/>
</dbReference>
<keyword evidence="5" id="KW-0997">Cell inner membrane</keyword>
<evidence type="ECO:0000256" key="6">
    <source>
        <dbReference type="ARBA" id="ARBA00022679"/>
    </source>
</evidence>
<dbReference type="FunFam" id="1.10.357.140:FF:000008">
    <property type="entry name" value="4-hydroxybenzoate octaprenyltransferase"/>
    <property type="match status" value="1"/>
</dbReference>
<dbReference type="FunFam" id="1.20.120.1780:FF:000001">
    <property type="entry name" value="4-hydroxybenzoate octaprenyltransferase"/>
    <property type="match status" value="1"/>
</dbReference>
<evidence type="ECO:0000256" key="11">
    <source>
        <dbReference type="ARBA" id="ARBA00034524"/>
    </source>
</evidence>
<comment type="similarity">
    <text evidence="3">Belongs to the UbiA prenyltransferase family.</text>
</comment>
<dbReference type="Proteomes" id="UP000293550">
    <property type="component" value="Unassembled WGS sequence"/>
</dbReference>
<feature type="transmembrane region" description="Helical" evidence="12">
    <location>
        <begin position="258"/>
        <end position="277"/>
    </location>
</feature>
<feature type="transmembrane region" description="Helical" evidence="12">
    <location>
        <begin position="21"/>
        <end position="40"/>
    </location>
</feature>
<dbReference type="PANTHER" id="PTHR11048:SF28">
    <property type="entry name" value="4-HYDROXYBENZOATE POLYPRENYLTRANSFERASE, MITOCHONDRIAL"/>
    <property type="match status" value="1"/>
</dbReference>
<evidence type="ECO:0000256" key="4">
    <source>
        <dbReference type="ARBA" id="ARBA00022475"/>
    </source>
</evidence>
<organism evidence="13 14">
    <name type="scientific">Candidatus Finniella inopinata</name>
    <dbReference type="NCBI Taxonomy" id="1696036"/>
    <lineage>
        <taxon>Bacteria</taxon>
        <taxon>Pseudomonadati</taxon>
        <taxon>Pseudomonadota</taxon>
        <taxon>Alphaproteobacteria</taxon>
        <taxon>Holosporales</taxon>
        <taxon>Candidatus Paracaedibacteraceae</taxon>
        <taxon>Candidatus Finniella</taxon>
    </lineage>
</organism>
<feature type="transmembrane region" description="Helical" evidence="12">
    <location>
        <begin position="168"/>
        <end position="187"/>
    </location>
</feature>
<feature type="transmembrane region" description="Helical" evidence="12">
    <location>
        <begin position="46"/>
        <end position="68"/>
    </location>
</feature>
<name>A0A4Q7DH79_9PROT</name>
<dbReference type="Gene3D" id="1.10.357.140">
    <property type="entry name" value="UbiA prenyltransferase"/>
    <property type="match status" value="1"/>
</dbReference>
<dbReference type="RefSeq" id="WP_130153821.1">
    <property type="nucleotide sequence ID" value="NZ_SCFB01000005.1"/>
</dbReference>
<proteinExistence type="inferred from homology"/>
<comment type="caution">
    <text evidence="13">The sequence shown here is derived from an EMBL/GenBank/DDBJ whole genome shotgun (WGS) entry which is preliminary data.</text>
</comment>
<dbReference type="GO" id="GO:0008412">
    <property type="term" value="F:4-hydroxybenzoate polyprenyltransferase activity"/>
    <property type="evidence" value="ECO:0007669"/>
    <property type="project" value="UniProtKB-EC"/>
</dbReference>
<keyword evidence="7" id="KW-0831">Ubiquinone biosynthesis</keyword>
<evidence type="ECO:0000313" key="13">
    <source>
        <dbReference type="EMBL" id="RZI46062.1"/>
    </source>
</evidence>
<dbReference type="Pfam" id="PF01040">
    <property type="entry name" value="UbiA"/>
    <property type="match status" value="1"/>
</dbReference>
<dbReference type="PROSITE" id="PS00943">
    <property type="entry name" value="UBIA"/>
    <property type="match status" value="1"/>
</dbReference>
<dbReference type="AlphaFoldDB" id="A0A4Q7DH79"/>
<evidence type="ECO:0000256" key="5">
    <source>
        <dbReference type="ARBA" id="ARBA00022519"/>
    </source>
</evidence>
<keyword evidence="10 12" id="KW-0472">Membrane</keyword>
<feature type="transmembrane region" description="Helical" evidence="12">
    <location>
        <begin position="220"/>
        <end position="246"/>
    </location>
</feature>
<evidence type="ECO:0000256" key="10">
    <source>
        <dbReference type="ARBA" id="ARBA00023136"/>
    </source>
</evidence>
<dbReference type="GO" id="GO:0006744">
    <property type="term" value="P:ubiquinone biosynthetic process"/>
    <property type="evidence" value="ECO:0007669"/>
    <property type="project" value="UniProtKB-KW"/>
</dbReference>
<dbReference type="EC" id="2.5.1.39" evidence="11"/>
<evidence type="ECO:0000256" key="1">
    <source>
        <dbReference type="ARBA" id="ARBA00001946"/>
    </source>
</evidence>
<keyword evidence="14" id="KW-1185">Reference proteome</keyword>
<keyword evidence="8 12" id="KW-0812">Transmembrane</keyword>
<evidence type="ECO:0000256" key="9">
    <source>
        <dbReference type="ARBA" id="ARBA00022989"/>
    </source>
</evidence>
<evidence type="ECO:0000256" key="8">
    <source>
        <dbReference type="ARBA" id="ARBA00022692"/>
    </source>
</evidence>
<keyword evidence="6 13" id="KW-0808">Transferase</keyword>
<evidence type="ECO:0000313" key="14">
    <source>
        <dbReference type="Proteomes" id="UP000293550"/>
    </source>
</evidence>